<evidence type="ECO:0000313" key="2">
    <source>
        <dbReference type="Proteomes" id="UP000572863"/>
    </source>
</evidence>
<evidence type="ECO:0000313" key="1">
    <source>
        <dbReference type="EMBL" id="NWD97751.1"/>
    </source>
</evidence>
<name>A0ABX2R104_9PSED</name>
<keyword evidence="2" id="KW-1185">Reference proteome</keyword>
<dbReference type="EMBL" id="JACARY010000063">
    <property type="protein sequence ID" value="NWD97751.1"/>
    <property type="molecule type" value="Genomic_DNA"/>
</dbReference>
<comment type="caution">
    <text evidence="1">The sequence shown here is derived from an EMBL/GenBank/DDBJ whole genome shotgun (WGS) entry which is preliminary data.</text>
</comment>
<dbReference type="RefSeq" id="WP_177061508.1">
    <property type="nucleotide sequence ID" value="NZ_JACARY010000063.1"/>
</dbReference>
<accession>A0ABX2R104</accession>
<protein>
    <submittedName>
        <fullName evidence="1">Uncharacterized protein</fullName>
    </submittedName>
</protein>
<reference evidence="1 2" key="1">
    <citation type="submission" date="2020-04" db="EMBL/GenBank/DDBJ databases">
        <title>Molecular characterization of pseudomonads from Agaricus bisporus reveal novel blotch 2 pathogens in Western Europe.</title>
        <authorList>
            <person name="Taparia T."/>
            <person name="Krijger M."/>
            <person name="Haynes E."/>
            <person name="Elpinstone J.G."/>
            <person name="Noble R."/>
            <person name="Van Der Wolf J."/>
        </authorList>
    </citation>
    <scope>NUCLEOTIDE SEQUENCE [LARGE SCALE GENOMIC DNA]</scope>
    <source>
        <strain evidence="1 2">P7774</strain>
    </source>
</reference>
<sequence length="189" mass="21268">MTELSHGQEPHQAALIQDEILEILKEAKVLARRFYRLTGKPLGVTGEVAEYEAALRLGLLLHPARQAGYDATETLEDGVVRIQIKGRCILNPQKITGRMGAIDLRQPFDTVLLVLLDSEFNAFAMYEASRAKVELALTLPGSKARNERGALAIRQFMSIARLRWARHEPSESENQLPSRIERRCSEIHI</sequence>
<gene>
    <name evidence="1" type="ORF">HX871_25275</name>
</gene>
<proteinExistence type="predicted"/>
<organism evidence="1 2">
    <name type="scientific">Pseudomonas reactans</name>
    <dbReference type="NCBI Taxonomy" id="117680"/>
    <lineage>
        <taxon>Bacteria</taxon>
        <taxon>Pseudomonadati</taxon>
        <taxon>Pseudomonadota</taxon>
        <taxon>Gammaproteobacteria</taxon>
        <taxon>Pseudomonadales</taxon>
        <taxon>Pseudomonadaceae</taxon>
        <taxon>Pseudomonas</taxon>
    </lineage>
</organism>
<dbReference type="Proteomes" id="UP000572863">
    <property type="component" value="Unassembled WGS sequence"/>
</dbReference>